<keyword evidence="1" id="KW-1133">Transmembrane helix</keyword>
<dbReference type="Proteomes" id="UP000481109">
    <property type="component" value="Unassembled WGS sequence"/>
</dbReference>
<comment type="caution">
    <text evidence="2">The sequence shown here is derived from an EMBL/GenBank/DDBJ whole genome shotgun (WGS) entry which is preliminary data.</text>
</comment>
<name>A0A6G4XEV2_9ACTN</name>
<feature type="transmembrane region" description="Helical" evidence="1">
    <location>
        <begin position="258"/>
        <end position="280"/>
    </location>
</feature>
<dbReference type="AlphaFoldDB" id="A0A6G4XEV2"/>
<organism evidence="2 3">
    <name type="scientific">Streptomyces mesophilus</name>
    <dbReference type="NCBI Taxonomy" id="1775132"/>
    <lineage>
        <taxon>Bacteria</taxon>
        <taxon>Bacillati</taxon>
        <taxon>Actinomycetota</taxon>
        <taxon>Actinomycetes</taxon>
        <taxon>Kitasatosporales</taxon>
        <taxon>Streptomycetaceae</taxon>
        <taxon>Streptomyces</taxon>
    </lineage>
</organism>
<keyword evidence="1" id="KW-0812">Transmembrane</keyword>
<proteinExistence type="predicted"/>
<accession>A0A6G4XEV2</accession>
<protein>
    <recommendedName>
        <fullName evidence="4">Type II secretion system protein GspF domain-containing protein</fullName>
    </recommendedName>
</protein>
<keyword evidence="1" id="KW-0472">Membrane</keyword>
<evidence type="ECO:0000313" key="3">
    <source>
        <dbReference type="Proteomes" id="UP000481109"/>
    </source>
</evidence>
<sequence length="282" mass="29922">MGGALFAIRTLLPKRPDVVELLRRSPVAPVTVFKSGKSSPAWAEQLGARLVKSPAVATRLPSQDLKLLGQTPAELAAKCVAFAVLGLFLPQGSMLLAAAAGVGLPLPIPVGAALVASAFMVFKCIDDVRDEAKALRHEYRYAVISLLERLMLVRTASAGAAGALIQAASVGDRQPAQQIRAALDHARLTGTNGWTALEQLGRDLGIPELSHPARALALAGEERTAINNTLSNQIDLLRTALHTDRMTRANQASEQMELPILAVGLSLVLFMVVPAMVRILNI</sequence>
<dbReference type="PANTHER" id="PTHR35007:SF1">
    <property type="entry name" value="PILUS ASSEMBLY PROTEIN"/>
    <property type="match status" value="1"/>
</dbReference>
<gene>
    <name evidence="2" type="ORF">G6045_08760</name>
</gene>
<feature type="transmembrane region" description="Helical" evidence="1">
    <location>
        <begin position="106"/>
        <end position="125"/>
    </location>
</feature>
<evidence type="ECO:0000313" key="2">
    <source>
        <dbReference type="EMBL" id="NGO75763.1"/>
    </source>
</evidence>
<dbReference type="RefSeq" id="WP_165331278.1">
    <property type="nucleotide sequence ID" value="NZ_JAAKZW010000020.1"/>
</dbReference>
<evidence type="ECO:0000256" key="1">
    <source>
        <dbReference type="SAM" id="Phobius"/>
    </source>
</evidence>
<evidence type="ECO:0008006" key="4">
    <source>
        <dbReference type="Google" id="ProtNLM"/>
    </source>
</evidence>
<dbReference type="EMBL" id="JAAKZW010000020">
    <property type="protein sequence ID" value="NGO75763.1"/>
    <property type="molecule type" value="Genomic_DNA"/>
</dbReference>
<dbReference type="PANTHER" id="PTHR35007">
    <property type="entry name" value="INTEGRAL MEMBRANE PROTEIN-RELATED"/>
    <property type="match status" value="1"/>
</dbReference>
<reference evidence="2 3" key="1">
    <citation type="submission" date="2020-02" db="EMBL/GenBank/DDBJ databases">
        <title>Whole-genome analyses of novel actinobacteria.</title>
        <authorList>
            <person name="Sahin N."/>
            <person name="Tokatli A."/>
        </authorList>
    </citation>
    <scope>NUCLEOTIDE SEQUENCE [LARGE SCALE GENOMIC DNA]</scope>
    <source>
        <strain evidence="2 3">YC504</strain>
    </source>
</reference>
<keyword evidence="3" id="KW-1185">Reference proteome</keyword>